<dbReference type="Proteomes" id="UP000270296">
    <property type="component" value="Unassembled WGS sequence"/>
</dbReference>
<dbReference type="Pfam" id="PF00017">
    <property type="entry name" value="SH2"/>
    <property type="match status" value="1"/>
</dbReference>
<dbReference type="InterPro" id="IPR050198">
    <property type="entry name" value="Non-receptor_tyrosine_kinases"/>
</dbReference>
<reference evidence="14" key="1">
    <citation type="submission" date="2016-06" db="UniProtKB">
        <authorList>
            <consortium name="WormBaseParasite"/>
        </authorList>
    </citation>
    <scope>IDENTIFICATION</scope>
</reference>
<dbReference type="SMART" id="SM00219">
    <property type="entry name" value="TyrKc"/>
    <property type="match status" value="1"/>
</dbReference>
<keyword evidence="13" id="KW-1185">Reference proteome</keyword>
<keyword evidence="3 9" id="KW-0418">Kinase</keyword>
<dbReference type="Gene3D" id="3.30.200.20">
    <property type="entry name" value="Phosphorylase Kinase, domain 1"/>
    <property type="match status" value="1"/>
</dbReference>
<dbReference type="EC" id="2.7.10.2" evidence="9"/>
<dbReference type="WBParaSite" id="SBAD_0000001201-mRNA-1">
    <property type="protein sequence ID" value="SBAD_0000001201-mRNA-1"/>
    <property type="gene ID" value="SBAD_0000001201"/>
</dbReference>
<dbReference type="AlphaFoldDB" id="A0A183I8S0"/>
<dbReference type="PRINTS" id="PR00401">
    <property type="entry name" value="SH2DOMAIN"/>
</dbReference>
<dbReference type="Gene3D" id="3.30.505.10">
    <property type="entry name" value="SH2 domain"/>
    <property type="match status" value="1"/>
</dbReference>
<feature type="domain" description="SH2" evidence="10">
    <location>
        <begin position="60"/>
        <end position="154"/>
    </location>
</feature>
<evidence type="ECO:0000259" key="10">
    <source>
        <dbReference type="PROSITE" id="PS50001"/>
    </source>
</evidence>
<dbReference type="Pfam" id="PF07714">
    <property type="entry name" value="PK_Tyr_Ser-Thr"/>
    <property type="match status" value="1"/>
</dbReference>
<sequence>MSYFGSHLFGDTFYWIGYVVTVSMPHQREYFGNFWFTFVHREHRTLIDNEEDDPIMTKKYYYGIIPREDVQSMLVANGEFLVRIATLRTEEFPGWCISARWNGEVYHVLIRRLKNGLYALEGSEFSTIDELVKHYYKHRIPLTANSKALLLRPLSHASWILHEDQVTLLEKLGEGNFGEVWKGVLRTDERGEELVAVKALKPVKPISDSDRTSFFSECRRLRQLRHQHLVNFRGAVFDREPIRIVMELCDSISAAQLICLIKSSLLATLVNYLREHKGAISTKEKVYYCLQAAYGMEYLVSEGFIHRDLAARNCLLKHNTLKISDLGMARRGSRYILESGLKQIPLKWTAPEALRTHVYTEKSDVWSFGILMWEIFSEGDPPYSEMQEKYGRKFPEFTHVTRLGGRLIPPPSAPDDIIALMNNCWAQNPKERYFFKEITQQLQKIYHEYDIADTGTSPDS</sequence>
<dbReference type="SUPFAM" id="SSF55550">
    <property type="entry name" value="SH2 domain"/>
    <property type="match status" value="1"/>
</dbReference>
<evidence type="ECO:0000256" key="9">
    <source>
        <dbReference type="RuleBase" id="RU362096"/>
    </source>
</evidence>
<evidence type="ECO:0000256" key="3">
    <source>
        <dbReference type="ARBA" id="ARBA00022777"/>
    </source>
</evidence>
<gene>
    <name evidence="12" type="ORF">SBAD_LOCUS13</name>
</gene>
<keyword evidence="4 8" id="KW-0067">ATP-binding</keyword>
<keyword evidence="7" id="KW-0727">SH2 domain</keyword>
<evidence type="ECO:0000256" key="2">
    <source>
        <dbReference type="ARBA" id="ARBA00022741"/>
    </source>
</evidence>
<comment type="similarity">
    <text evidence="9">Belongs to the protein kinase superfamily. Tyr protein kinase family.</text>
</comment>
<evidence type="ECO:0000256" key="7">
    <source>
        <dbReference type="PROSITE-ProRule" id="PRU00191"/>
    </source>
</evidence>
<dbReference type="GO" id="GO:0004715">
    <property type="term" value="F:non-membrane spanning protein tyrosine kinase activity"/>
    <property type="evidence" value="ECO:0007669"/>
    <property type="project" value="UniProtKB-EC"/>
</dbReference>
<evidence type="ECO:0000313" key="14">
    <source>
        <dbReference type="WBParaSite" id="SBAD_0000001201-mRNA-1"/>
    </source>
</evidence>
<keyword evidence="5 9" id="KW-0829">Tyrosine-protein kinase</keyword>
<evidence type="ECO:0000256" key="1">
    <source>
        <dbReference type="ARBA" id="ARBA00022679"/>
    </source>
</evidence>
<comment type="catalytic activity">
    <reaction evidence="6 9">
        <text>L-tyrosyl-[protein] + ATP = O-phospho-L-tyrosyl-[protein] + ADP + H(+)</text>
        <dbReference type="Rhea" id="RHEA:10596"/>
        <dbReference type="Rhea" id="RHEA-COMP:10136"/>
        <dbReference type="Rhea" id="RHEA-COMP:20101"/>
        <dbReference type="ChEBI" id="CHEBI:15378"/>
        <dbReference type="ChEBI" id="CHEBI:30616"/>
        <dbReference type="ChEBI" id="CHEBI:46858"/>
        <dbReference type="ChEBI" id="CHEBI:61978"/>
        <dbReference type="ChEBI" id="CHEBI:456216"/>
        <dbReference type="EC" id="2.7.10.2"/>
    </reaction>
</comment>
<evidence type="ECO:0000259" key="11">
    <source>
        <dbReference type="PROSITE" id="PS50011"/>
    </source>
</evidence>
<evidence type="ECO:0000256" key="6">
    <source>
        <dbReference type="ARBA" id="ARBA00051245"/>
    </source>
</evidence>
<evidence type="ECO:0000256" key="4">
    <source>
        <dbReference type="ARBA" id="ARBA00022840"/>
    </source>
</evidence>
<feature type="domain" description="Protein kinase" evidence="11">
    <location>
        <begin position="166"/>
        <end position="450"/>
    </location>
</feature>
<proteinExistence type="inferred from homology"/>
<dbReference type="PROSITE" id="PS50011">
    <property type="entry name" value="PROTEIN_KINASE_DOM"/>
    <property type="match status" value="1"/>
</dbReference>
<keyword evidence="1 9" id="KW-0808">Transferase</keyword>
<evidence type="ECO:0000256" key="5">
    <source>
        <dbReference type="ARBA" id="ARBA00023137"/>
    </source>
</evidence>
<dbReference type="PROSITE" id="PS50001">
    <property type="entry name" value="SH2"/>
    <property type="match status" value="1"/>
</dbReference>
<dbReference type="PANTHER" id="PTHR24418">
    <property type="entry name" value="TYROSINE-PROTEIN KINASE"/>
    <property type="match status" value="1"/>
</dbReference>
<reference evidence="12 13" key="2">
    <citation type="submission" date="2018-11" db="EMBL/GenBank/DDBJ databases">
        <authorList>
            <consortium name="Pathogen Informatics"/>
        </authorList>
    </citation>
    <scope>NUCLEOTIDE SEQUENCE [LARGE SCALE GENOMIC DNA]</scope>
</reference>
<dbReference type="InterPro" id="IPR008266">
    <property type="entry name" value="Tyr_kinase_AS"/>
</dbReference>
<dbReference type="InterPro" id="IPR035849">
    <property type="entry name" value="Fes/Fps/Fer_SH2"/>
</dbReference>
<dbReference type="InterPro" id="IPR020635">
    <property type="entry name" value="Tyr_kinase_cat_dom"/>
</dbReference>
<dbReference type="GO" id="GO:0005524">
    <property type="term" value="F:ATP binding"/>
    <property type="evidence" value="ECO:0007669"/>
    <property type="project" value="UniProtKB-UniRule"/>
</dbReference>
<accession>A0A183I8S0</accession>
<dbReference type="PRINTS" id="PR00109">
    <property type="entry name" value="TYRKINASE"/>
</dbReference>
<dbReference type="InterPro" id="IPR001245">
    <property type="entry name" value="Ser-Thr/Tyr_kinase_cat_dom"/>
</dbReference>
<evidence type="ECO:0000313" key="12">
    <source>
        <dbReference type="EMBL" id="VDO78556.1"/>
    </source>
</evidence>
<keyword evidence="2 8" id="KW-0547">Nucleotide-binding</keyword>
<feature type="binding site" evidence="8">
    <location>
        <position position="198"/>
    </location>
    <ligand>
        <name>ATP</name>
        <dbReference type="ChEBI" id="CHEBI:30616"/>
    </ligand>
</feature>
<dbReference type="CDD" id="cd10361">
    <property type="entry name" value="SH2_Fps_family"/>
    <property type="match status" value="1"/>
</dbReference>
<dbReference type="EMBL" id="UZAM01000013">
    <property type="protein sequence ID" value="VDO78556.1"/>
    <property type="molecule type" value="Genomic_DNA"/>
</dbReference>
<name>A0A183I8S0_9BILA</name>
<dbReference type="InterPro" id="IPR000980">
    <property type="entry name" value="SH2"/>
</dbReference>
<organism evidence="14">
    <name type="scientific">Soboliphyme baturini</name>
    <dbReference type="NCBI Taxonomy" id="241478"/>
    <lineage>
        <taxon>Eukaryota</taxon>
        <taxon>Metazoa</taxon>
        <taxon>Ecdysozoa</taxon>
        <taxon>Nematoda</taxon>
        <taxon>Enoplea</taxon>
        <taxon>Dorylaimia</taxon>
        <taxon>Dioctophymatida</taxon>
        <taxon>Dioctophymatoidea</taxon>
        <taxon>Soboliphymatidae</taxon>
        <taxon>Soboliphyme</taxon>
    </lineage>
</organism>
<dbReference type="CDD" id="cd00192">
    <property type="entry name" value="PTKc"/>
    <property type="match status" value="1"/>
</dbReference>
<dbReference type="Gene3D" id="1.10.510.10">
    <property type="entry name" value="Transferase(Phosphotransferase) domain 1"/>
    <property type="match status" value="1"/>
</dbReference>
<dbReference type="SUPFAM" id="SSF56112">
    <property type="entry name" value="Protein kinase-like (PK-like)"/>
    <property type="match status" value="1"/>
</dbReference>
<dbReference type="OrthoDB" id="535945at2759"/>
<evidence type="ECO:0000256" key="8">
    <source>
        <dbReference type="PROSITE-ProRule" id="PRU10141"/>
    </source>
</evidence>
<dbReference type="InterPro" id="IPR036860">
    <property type="entry name" value="SH2_dom_sf"/>
</dbReference>
<dbReference type="InterPro" id="IPR011009">
    <property type="entry name" value="Kinase-like_dom_sf"/>
</dbReference>
<dbReference type="SMART" id="SM00252">
    <property type="entry name" value="SH2"/>
    <property type="match status" value="1"/>
</dbReference>
<protein>
    <recommendedName>
        <fullName evidence="9">Tyrosine-protein kinase</fullName>
        <ecNumber evidence="9">2.7.10.2</ecNumber>
    </recommendedName>
</protein>
<dbReference type="InterPro" id="IPR000719">
    <property type="entry name" value="Prot_kinase_dom"/>
</dbReference>
<evidence type="ECO:0000313" key="13">
    <source>
        <dbReference type="Proteomes" id="UP000270296"/>
    </source>
</evidence>
<dbReference type="PROSITE" id="PS00107">
    <property type="entry name" value="PROTEIN_KINASE_ATP"/>
    <property type="match status" value="1"/>
</dbReference>
<dbReference type="PROSITE" id="PS00109">
    <property type="entry name" value="PROTEIN_KINASE_TYR"/>
    <property type="match status" value="1"/>
</dbReference>
<dbReference type="InterPro" id="IPR017441">
    <property type="entry name" value="Protein_kinase_ATP_BS"/>
</dbReference>